<dbReference type="InterPro" id="IPR004046">
    <property type="entry name" value="GST_C"/>
</dbReference>
<dbReference type="InterPro" id="IPR050213">
    <property type="entry name" value="GST_superfamily"/>
</dbReference>
<dbReference type="EMBL" id="ASPP01029196">
    <property type="protein sequence ID" value="ETO04563.1"/>
    <property type="molecule type" value="Genomic_DNA"/>
</dbReference>
<comment type="catalytic activity">
    <reaction evidence="5">
        <text>RX + glutathione = an S-substituted glutathione + a halide anion + H(+)</text>
        <dbReference type="Rhea" id="RHEA:16437"/>
        <dbReference type="ChEBI" id="CHEBI:15378"/>
        <dbReference type="ChEBI" id="CHEBI:16042"/>
        <dbReference type="ChEBI" id="CHEBI:17792"/>
        <dbReference type="ChEBI" id="CHEBI:57925"/>
        <dbReference type="ChEBI" id="CHEBI:90779"/>
        <dbReference type="EC" id="2.5.1.18"/>
    </reaction>
</comment>
<dbReference type="Gene3D" id="1.20.1050.10">
    <property type="match status" value="1"/>
</dbReference>
<evidence type="ECO:0000256" key="2">
    <source>
        <dbReference type="ARBA" id="ARBA00005861"/>
    </source>
</evidence>
<evidence type="ECO:0000256" key="1">
    <source>
        <dbReference type="ARBA" id="ARBA00003701"/>
    </source>
</evidence>
<dbReference type="GO" id="GO:0004364">
    <property type="term" value="F:glutathione transferase activity"/>
    <property type="evidence" value="ECO:0007669"/>
    <property type="project" value="UniProtKB-EC"/>
</dbReference>
<comment type="similarity">
    <text evidence="2">Belongs to the GST superfamily. Mu family.</text>
</comment>
<organism evidence="7 8">
    <name type="scientific">Reticulomyxa filosa</name>
    <dbReference type="NCBI Taxonomy" id="46433"/>
    <lineage>
        <taxon>Eukaryota</taxon>
        <taxon>Sar</taxon>
        <taxon>Rhizaria</taxon>
        <taxon>Retaria</taxon>
        <taxon>Foraminifera</taxon>
        <taxon>Monothalamids</taxon>
        <taxon>Reticulomyxidae</taxon>
        <taxon>Reticulomyxa</taxon>
    </lineage>
</organism>
<dbReference type="PANTHER" id="PTHR11571:SF222">
    <property type="entry name" value="GLUTATHIONE TRANSFERASE"/>
    <property type="match status" value="1"/>
</dbReference>
<keyword evidence="4" id="KW-0808">Transferase</keyword>
<dbReference type="PANTHER" id="PTHR11571">
    <property type="entry name" value="GLUTATHIONE S-TRANSFERASE"/>
    <property type="match status" value="1"/>
</dbReference>
<gene>
    <name evidence="7" type="ORF">RFI_32834</name>
</gene>
<dbReference type="InterPro" id="IPR036282">
    <property type="entry name" value="Glutathione-S-Trfase_C_sf"/>
</dbReference>
<protein>
    <recommendedName>
        <fullName evidence="3">glutathione transferase</fullName>
        <ecNumber evidence="3">2.5.1.18</ecNumber>
    </recommendedName>
</protein>
<evidence type="ECO:0000256" key="5">
    <source>
        <dbReference type="ARBA" id="ARBA00047960"/>
    </source>
</evidence>
<dbReference type="OrthoDB" id="4951845at2759"/>
<dbReference type="SUPFAM" id="SSF47616">
    <property type="entry name" value="GST C-terminal domain-like"/>
    <property type="match status" value="1"/>
</dbReference>
<name>X6LRQ0_RETFI</name>
<dbReference type="Gene3D" id="3.40.30.10">
    <property type="entry name" value="Glutaredoxin"/>
    <property type="match status" value="1"/>
</dbReference>
<dbReference type="InterPro" id="IPR010987">
    <property type="entry name" value="Glutathione-S-Trfase_C-like"/>
</dbReference>
<reference evidence="7 8" key="1">
    <citation type="journal article" date="2013" name="Curr. Biol.">
        <title>The Genome of the Foraminiferan Reticulomyxa filosa.</title>
        <authorList>
            <person name="Glockner G."/>
            <person name="Hulsmann N."/>
            <person name="Schleicher M."/>
            <person name="Noegel A.A."/>
            <person name="Eichinger L."/>
            <person name="Gallinger C."/>
            <person name="Pawlowski J."/>
            <person name="Sierra R."/>
            <person name="Euteneuer U."/>
            <person name="Pillet L."/>
            <person name="Moustafa A."/>
            <person name="Platzer M."/>
            <person name="Groth M."/>
            <person name="Szafranski K."/>
            <person name="Schliwa M."/>
        </authorList>
    </citation>
    <scope>NUCLEOTIDE SEQUENCE [LARGE SCALE GENOMIC DNA]</scope>
</reference>
<dbReference type="Pfam" id="PF14497">
    <property type="entry name" value="GST_C_3"/>
    <property type="match status" value="1"/>
</dbReference>
<feature type="non-terminal residue" evidence="7">
    <location>
        <position position="1"/>
    </location>
</feature>
<feature type="domain" description="GST C-terminal" evidence="6">
    <location>
        <begin position="53"/>
        <end position="173"/>
    </location>
</feature>
<accession>X6LRQ0</accession>
<evidence type="ECO:0000256" key="3">
    <source>
        <dbReference type="ARBA" id="ARBA00012452"/>
    </source>
</evidence>
<dbReference type="Proteomes" id="UP000023152">
    <property type="component" value="Unassembled WGS sequence"/>
</dbReference>
<evidence type="ECO:0000313" key="7">
    <source>
        <dbReference type="EMBL" id="ETO04563.1"/>
    </source>
</evidence>
<dbReference type="EC" id="2.5.1.18" evidence="3"/>
<sequence length="181" mass="21413">DRSKWLDVKFKLGLEFPNLPYLIDHTHSFDKQHKLHKLVTRYLGRELKIGSSDSQGRAYEEMIGDIFKDLFGQWGRLCYSPNFESQKTGFIQQLPDLVRPLEKWLKGDRTPRKWLGGKDLCYADFLLFEFIEQTSKLCGEVYEKFPELTRFYKAFKALEPLQNYFKNGPKHPFNNTMASFK</sequence>
<proteinExistence type="inferred from homology"/>
<keyword evidence="8" id="KW-1185">Reference proteome</keyword>
<evidence type="ECO:0000259" key="6">
    <source>
        <dbReference type="PROSITE" id="PS50405"/>
    </source>
</evidence>
<evidence type="ECO:0000256" key="4">
    <source>
        <dbReference type="ARBA" id="ARBA00022679"/>
    </source>
</evidence>
<dbReference type="AlphaFoldDB" id="X6LRQ0"/>
<comment type="function">
    <text evidence="1">Conjugation of reduced glutathione to a wide number of exogenous and endogenous hydrophobic electrophiles.</text>
</comment>
<evidence type="ECO:0000313" key="8">
    <source>
        <dbReference type="Proteomes" id="UP000023152"/>
    </source>
</evidence>
<comment type="caution">
    <text evidence="7">The sequence shown here is derived from an EMBL/GenBank/DDBJ whole genome shotgun (WGS) entry which is preliminary data.</text>
</comment>
<dbReference type="PROSITE" id="PS50405">
    <property type="entry name" value="GST_CTER"/>
    <property type="match status" value="1"/>
</dbReference>
<dbReference type="GO" id="GO:0006749">
    <property type="term" value="P:glutathione metabolic process"/>
    <property type="evidence" value="ECO:0007669"/>
    <property type="project" value="TreeGrafter"/>
</dbReference>